<dbReference type="AlphaFoldDB" id="A0A8H7NSW0"/>
<keyword evidence="1" id="KW-0472">Membrane</keyword>
<accession>A0A8H7NSW0</accession>
<organism evidence="4 5">
    <name type="scientific">Rhodonia placenta</name>
    <dbReference type="NCBI Taxonomy" id="104341"/>
    <lineage>
        <taxon>Eukaryota</taxon>
        <taxon>Fungi</taxon>
        <taxon>Dikarya</taxon>
        <taxon>Basidiomycota</taxon>
        <taxon>Agaricomycotina</taxon>
        <taxon>Agaricomycetes</taxon>
        <taxon>Polyporales</taxon>
        <taxon>Adustoporiaceae</taxon>
        <taxon>Rhodonia</taxon>
    </lineage>
</organism>
<sequence length="879" mass="96146">MDMLLLFAALFSAIVTAFVVVSYATLQPDLGQSTLQVLQEILVTLRSNESSSQNTQVPVSEPFTPAHSAVRVNMYWFIALVLSLCTAFLAILAKQWLLSLSGSLSADMETRGRQQQFRWDGVKDWQLSYIMAVLPLMLHISLALFFVGLVEFIWPVNTMIAIAVACLSGATVLFYVLTHILSILSPTCPYRTSTTDLVSCTFNMLAQEFLVNSMTAVIIAGLCSILALMSPFVAAAMVVSWVRRHTDNDRPEHERALRTTLQDLRRLVRFIGGPSRWRRATQSIWTWQASPMLSLRSAERDYIGDNSTLIDARALARMIGEFPRSEDSSALVKQLVDFGPLRERRSVFTRCGAVALLAQQLHSALAETTTGEPAQHAETLRISDALVQLLTEADADDRYTLLPAFDDVPVHHDLVLAIGTEYDYVDSLEGSGLCVADHAVAPHPDLAIFANMLRLHVLVSSDGWYSTDIGRSVDSFLDDLKDPATTATLGDDTLVTVIDTAIYIALRPVDGTGDGSNSSQEHPDLLARVLEVLTTVVTNRPDMSIPALRQACWGIWYCSRRQGEVIYKGGLVPVLKDMKRLIKPTVHLLSVVKARNPFTPMAVLALLEALLYPRTRSSITAEQEEERCQFASALAHAFATFLEDVGAALGSVSQKQSIPPLALTTRIVSTYSCIARSHTIEGRDPNIPQLDIEHMTASLLGLAHHLFEHAGDIPSVDQSTMIHVTIGAVCAIGSVLQTHTTDGAQSSTAMVRSGQAGEPHTDSGVYLFEVPRPVAIEEVTSEHIADSCAALLRSASYAPATDKTPRHLDILLSMIADLPTRFEKSASVTQLLAYLRDPARSVAKSLQRILQCTREYDQGPIVAALTAVRSPVPETAVQP</sequence>
<feature type="transmembrane region" description="Helical" evidence="1">
    <location>
        <begin position="160"/>
        <end position="184"/>
    </location>
</feature>
<comment type="caution">
    <text evidence="4">The sequence shown here is derived from an EMBL/GenBank/DDBJ whole genome shotgun (WGS) entry which is preliminary data.</text>
</comment>
<feature type="signal peptide" evidence="2">
    <location>
        <begin position="1"/>
        <end position="17"/>
    </location>
</feature>
<keyword evidence="1" id="KW-0812">Transmembrane</keyword>
<name>A0A8H7NSW0_9APHY</name>
<dbReference type="EMBL" id="JADOXO010000712">
    <property type="protein sequence ID" value="KAF9800993.1"/>
    <property type="molecule type" value="Genomic_DNA"/>
</dbReference>
<feature type="transmembrane region" description="Helical" evidence="1">
    <location>
        <begin position="127"/>
        <end position="154"/>
    </location>
</feature>
<dbReference type="InterPro" id="IPR045338">
    <property type="entry name" value="DUF6535"/>
</dbReference>
<feature type="transmembrane region" description="Helical" evidence="1">
    <location>
        <begin position="74"/>
        <end position="93"/>
    </location>
</feature>
<gene>
    <name evidence="4" type="ORF">IEO21_10227</name>
</gene>
<evidence type="ECO:0000313" key="5">
    <source>
        <dbReference type="Proteomes" id="UP000639403"/>
    </source>
</evidence>
<keyword evidence="2" id="KW-0732">Signal</keyword>
<keyword evidence="1" id="KW-1133">Transmembrane helix</keyword>
<dbReference type="Proteomes" id="UP000639403">
    <property type="component" value="Unassembled WGS sequence"/>
</dbReference>
<protein>
    <recommendedName>
        <fullName evidence="3">DUF6535 domain-containing protein</fullName>
    </recommendedName>
</protein>
<evidence type="ECO:0000313" key="4">
    <source>
        <dbReference type="EMBL" id="KAF9800993.1"/>
    </source>
</evidence>
<evidence type="ECO:0000256" key="1">
    <source>
        <dbReference type="SAM" id="Phobius"/>
    </source>
</evidence>
<reference evidence="4" key="1">
    <citation type="submission" date="2020-11" db="EMBL/GenBank/DDBJ databases">
        <authorList>
            <person name="Koelle M."/>
            <person name="Horta M.A.C."/>
            <person name="Nowrousian M."/>
            <person name="Ohm R.A."/>
            <person name="Benz P."/>
            <person name="Pilgard A."/>
        </authorList>
    </citation>
    <scope>NUCLEOTIDE SEQUENCE</scope>
    <source>
        <strain evidence="4">FPRL280</strain>
    </source>
</reference>
<proteinExistence type="predicted"/>
<feature type="transmembrane region" description="Helical" evidence="1">
    <location>
        <begin position="214"/>
        <end position="242"/>
    </location>
</feature>
<evidence type="ECO:0000256" key="2">
    <source>
        <dbReference type="SAM" id="SignalP"/>
    </source>
</evidence>
<reference evidence="4" key="2">
    <citation type="journal article" name="Front. Microbiol.">
        <title>Degradative Capacity of Two Strains of Rhodonia placenta: From Phenotype to Genotype.</title>
        <authorList>
            <person name="Kolle M."/>
            <person name="Horta M.A.C."/>
            <person name="Nowrousian M."/>
            <person name="Ohm R.A."/>
            <person name="Benz J.P."/>
            <person name="Pilgard A."/>
        </authorList>
    </citation>
    <scope>NUCLEOTIDE SEQUENCE</scope>
    <source>
        <strain evidence="4">FPRL280</strain>
    </source>
</reference>
<evidence type="ECO:0000259" key="3">
    <source>
        <dbReference type="Pfam" id="PF20153"/>
    </source>
</evidence>
<feature type="domain" description="DUF6535" evidence="3">
    <location>
        <begin position="1"/>
        <end position="155"/>
    </location>
</feature>
<feature type="chain" id="PRO_5034293228" description="DUF6535 domain-containing protein" evidence="2">
    <location>
        <begin position="18"/>
        <end position="879"/>
    </location>
</feature>
<dbReference type="Pfam" id="PF20153">
    <property type="entry name" value="DUF6535"/>
    <property type="match status" value="1"/>
</dbReference>